<comment type="caution">
    <text evidence="1">The sequence shown here is derived from an EMBL/GenBank/DDBJ whole genome shotgun (WGS) entry which is preliminary data.</text>
</comment>
<gene>
    <name evidence="1" type="ORF">E2N93_07775</name>
</gene>
<evidence type="ECO:0000313" key="1">
    <source>
        <dbReference type="EMBL" id="MCL3787901.1"/>
    </source>
</evidence>
<sequence length="865" mass="96415">MKKLHTKKRRINSKKGISMVLAIALAAVLFLSTTTFLSIAMLQQKETGTTMNSRQAYVSAKSALDIAKELLNDGKLSLPDSGSLYYVFYYVEGDPNVHVEEFTSSELALKWINNPSHASYTIIGNAYIKITKNADGSYTMTAVGKENKYDYSGDGNTGDLSTKFDVKYNLVEKEEIANLTMKQKTITSPTGNKFLMLGDQTSFSLLRSVRKTLNEGDTTFRTLQDYDTDNDNKSIIYIPKNESGSTPLTTCFPLVFDKAVKSTSNGDSRLKFTAYDNGIYFLGNYTGSKVKSDYNSEAVDISFYTNSDAYGTALECKYLVIGGNMVCRPATGESGITLKYSGSSYNTDKGVVIYFTKDCKLMTYNNSKQITKTVEYKKGYYYINLGDNNTAVDLFSENTKKSAVKIATNSEEYKRVNSIDMYSSMVDTNGKLKDIHSAYEGNWEKGKERVYILNDNGAFNTDPNSNSYSNTPRTTFTKGWKDYYIYCSPSEMPTASGYYDMYSGKEFNYLWYNIKPMEFNGNIDMSIHSSNITLSIGPDEKETVYYNNKIKNSNGNTYFPYSFNQTILPTSDFATDSNTQKFTAEGSNIIKQINSSASFSVKPYWNEKSFTLKVVNDFIVEMSDGTSYTIKADDYTDIPETGLNLFSNDAKKYFEDHSTSRVDSNSSSIKWVEDNAINTSVDSSNLDQSSSVVNFKATGGGTLKEDSTYKGRAIYCDFGNGSSGKDAIVTYGNNATLKADVVSIGADLLERKDGKGLKINTYSAHKESTCVVDGNPIDGSMLQITRKTTLKFNDDNANSITLSPGYYFFPGITGDFDILSKAFWEKWSSSNPYYKAEKLGDGTKAYKKVIVTTKMDPVDFEGKYF</sequence>
<organism evidence="1 2">
    <name type="scientific">Ruminococcus bromii</name>
    <dbReference type="NCBI Taxonomy" id="40518"/>
    <lineage>
        <taxon>Bacteria</taxon>
        <taxon>Bacillati</taxon>
        <taxon>Bacillota</taxon>
        <taxon>Clostridia</taxon>
        <taxon>Eubacteriales</taxon>
        <taxon>Oscillospiraceae</taxon>
        <taxon>Ruminococcus</taxon>
    </lineage>
</organism>
<dbReference type="EMBL" id="SNUZ01000010">
    <property type="protein sequence ID" value="MCL3787901.1"/>
    <property type="molecule type" value="Genomic_DNA"/>
</dbReference>
<dbReference type="Proteomes" id="UP001056693">
    <property type="component" value="Unassembled WGS sequence"/>
</dbReference>
<name>A0ABT0NI25_9FIRM</name>
<reference evidence="1 2" key="1">
    <citation type="submission" date="2019-03" db="EMBL/GenBank/DDBJ databases">
        <authorList>
            <person name="Molinero N."/>
            <person name="Sanchez B."/>
            <person name="Walker A."/>
            <person name="Duncan S."/>
            <person name="Delgado S."/>
            <person name="Margolles A."/>
        </authorList>
    </citation>
    <scope>NUCLEOTIDE SEQUENCE [LARGE SCALE GENOMIC DNA]</scope>
    <source>
        <strain evidence="1 2">IPLA60002</strain>
    </source>
</reference>
<accession>A0ABT0NI25</accession>
<protein>
    <recommendedName>
        <fullName evidence="3">Tfp pilus assembly protein PilX</fullName>
    </recommendedName>
</protein>
<evidence type="ECO:0008006" key="3">
    <source>
        <dbReference type="Google" id="ProtNLM"/>
    </source>
</evidence>
<proteinExistence type="predicted"/>
<dbReference type="RefSeq" id="WP_249376856.1">
    <property type="nucleotide sequence ID" value="NZ_SNUZ01000010.1"/>
</dbReference>
<keyword evidence="2" id="KW-1185">Reference proteome</keyword>
<evidence type="ECO:0000313" key="2">
    <source>
        <dbReference type="Proteomes" id="UP001056693"/>
    </source>
</evidence>